<keyword evidence="5" id="KW-1185">Reference proteome</keyword>
<reference evidence="4 5" key="1">
    <citation type="submission" date="2019-04" db="EMBL/GenBank/DDBJ databases">
        <authorList>
            <person name="Van Vliet M D."/>
        </authorList>
    </citation>
    <scope>NUCLEOTIDE SEQUENCE [LARGE SCALE GENOMIC DNA]</scope>
    <source>
        <strain evidence="4 5">F1</strain>
    </source>
</reference>
<dbReference type="GO" id="GO:0042597">
    <property type="term" value="C:periplasmic space"/>
    <property type="evidence" value="ECO:0007669"/>
    <property type="project" value="InterPro"/>
</dbReference>
<proteinExistence type="predicted"/>
<evidence type="ECO:0000259" key="3">
    <source>
        <dbReference type="Pfam" id="PF05426"/>
    </source>
</evidence>
<protein>
    <recommendedName>
        <fullName evidence="3">Alginate lyase domain-containing protein</fullName>
    </recommendedName>
</protein>
<accession>A0A6C2U9E7</accession>
<dbReference type="InterPro" id="IPR008397">
    <property type="entry name" value="Alginate_lyase_dom"/>
</dbReference>
<evidence type="ECO:0000256" key="2">
    <source>
        <dbReference type="ARBA" id="ARBA00023239"/>
    </source>
</evidence>
<keyword evidence="1" id="KW-0732">Signal</keyword>
<dbReference type="InterPro" id="IPR008929">
    <property type="entry name" value="Chondroitin_lyas"/>
</dbReference>
<name>A0A6C2U9E7_PONDE</name>
<sequence length="406" mass="45901">MQNRSQFIKAVALVAGAPYTVCAGRNRAPETYYQPGNWLAHSKAQIAKKDPRYLAALQRLIAQADEALNAGPFTVMQKSTTPASGDKHDYMSQGPYWWPDPSQPDGLPYIWRDGEVNPETRTTASDQVRKSAMVKAVDSLALAYYFTEDERYANHAARLLRFWFLDPKTRMNPNLNFGQAIPGMDTGRSIGIIESVGFLKTADAAVLLQPSKAWKPVDHGGLKAWYREYLQWLLESPHGRKEGQATNNHGTWYDVQVACFALFCGDRATAKTVLEKAGQVRIASQIDEEGKQEEELRRTKSFSYSIMNLKALYALARLGESAGIDLWKLGEGDRPYLQAAFEFLAPYTNKDLEWPYRQISTVKSASMYPLISQAYINYRKPEYRDLLKHLSEEDLSQPELLLFPVP</sequence>
<dbReference type="EMBL" id="CAAHFG010000004">
    <property type="protein sequence ID" value="VGO16670.1"/>
    <property type="molecule type" value="Genomic_DNA"/>
</dbReference>
<keyword evidence="2" id="KW-0456">Lyase</keyword>
<dbReference type="Gene3D" id="1.50.10.100">
    <property type="entry name" value="Chondroitin AC/alginate lyase"/>
    <property type="match status" value="1"/>
</dbReference>
<dbReference type="Pfam" id="PF05426">
    <property type="entry name" value="Alginate_lyase"/>
    <property type="match status" value="1"/>
</dbReference>
<evidence type="ECO:0000313" key="5">
    <source>
        <dbReference type="Proteomes" id="UP000366872"/>
    </source>
</evidence>
<evidence type="ECO:0000313" key="4">
    <source>
        <dbReference type="EMBL" id="VGO16670.1"/>
    </source>
</evidence>
<dbReference type="RefSeq" id="WP_136082202.1">
    <property type="nucleotide sequence ID" value="NZ_CAAHFG010000004.1"/>
</dbReference>
<feature type="domain" description="Alginate lyase" evidence="3">
    <location>
        <begin position="74"/>
        <end position="353"/>
    </location>
</feature>
<organism evidence="4 5">
    <name type="scientific">Pontiella desulfatans</name>
    <dbReference type="NCBI Taxonomy" id="2750659"/>
    <lineage>
        <taxon>Bacteria</taxon>
        <taxon>Pseudomonadati</taxon>
        <taxon>Kiritimatiellota</taxon>
        <taxon>Kiritimatiellia</taxon>
        <taxon>Kiritimatiellales</taxon>
        <taxon>Pontiellaceae</taxon>
        <taxon>Pontiella</taxon>
    </lineage>
</organism>
<gene>
    <name evidence="4" type="ORF">PDESU_05261</name>
</gene>
<dbReference type="GO" id="GO:0016829">
    <property type="term" value="F:lyase activity"/>
    <property type="evidence" value="ECO:0007669"/>
    <property type="project" value="UniProtKB-KW"/>
</dbReference>
<evidence type="ECO:0000256" key="1">
    <source>
        <dbReference type="ARBA" id="ARBA00022729"/>
    </source>
</evidence>
<dbReference type="AlphaFoldDB" id="A0A6C2U9E7"/>
<dbReference type="Proteomes" id="UP000366872">
    <property type="component" value="Unassembled WGS sequence"/>
</dbReference>
<dbReference type="SUPFAM" id="SSF48230">
    <property type="entry name" value="Chondroitin AC/alginate lyase"/>
    <property type="match status" value="1"/>
</dbReference>